<dbReference type="AlphaFoldDB" id="A0A9J6RI14"/>
<accession>A0A9J6RI14</accession>
<evidence type="ECO:0000313" key="3">
    <source>
        <dbReference type="Proteomes" id="UP001069090"/>
    </source>
</evidence>
<dbReference type="PANTHER" id="PTHR48228">
    <property type="entry name" value="SUCCINYL-COA--D-CITRAMALATE COA-TRANSFERASE"/>
    <property type="match status" value="1"/>
</dbReference>
<comment type="caution">
    <text evidence="2">The sequence shown here is derived from an EMBL/GenBank/DDBJ whole genome shotgun (WGS) entry which is preliminary data.</text>
</comment>
<reference evidence="2 3" key="1">
    <citation type="submission" date="2022-12" db="EMBL/GenBank/DDBJ databases">
        <title>Dasania phycosphaerae sp. nov., isolated from particulate material of the south coast of Korea.</title>
        <authorList>
            <person name="Jiang Y."/>
        </authorList>
    </citation>
    <scope>NUCLEOTIDE SEQUENCE [LARGE SCALE GENOMIC DNA]</scope>
    <source>
        <strain evidence="2 3">GY-19</strain>
    </source>
</reference>
<keyword evidence="1" id="KW-0808">Transferase</keyword>
<dbReference type="SUPFAM" id="SSF89796">
    <property type="entry name" value="CoA-transferase family III (CaiB/BaiF)"/>
    <property type="match status" value="1"/>
</dbReference>
<dbReference type="Gene3D" id="3.40.50.10540">
    <property type="entry name" value="Crotonobetainyl-coa:carnitine coa-transferase, domain 1"/>
    <property type="match status" value="1"/>
</dbReference>
<name>A0A9J6RI14_9GAMM</name>
<dbReference type="InterPro" id="IPR003673">
    <property type="entry name" value="CoA-Trfase_fam_III"/>
</dbReference>
<dbReference type="EMBL" id="JAPTGG010000001">
    <property type="protein sequence ID" value="MCZ0863904.1"/>
    <property type="molecule type" value="Genomic_DNA"/>
</dbReference>
<sequence>MNQPTAPRPLHGLRVIEMGQLLAGPFTGCILGYFGAEIIKIEPPAGGDPIRGWRVVEDGTSLWWHSLGRNKKSVTLNLKEQKGRDIAKQLINSADVLIENFRPGTMEKWGLGPEQFSDANPQLVYARISGFGQTGPYAQKAGYASVTEGISGFRYVNGHPGQAPVRPNLSIGDSIAGLHTALGITMALLERHNSGSGQVVDVALYEAMFNLMEAVVPEYDGAGVIREPSGSTVTGIVPTNTYRCRDKKYVVIGGNGDSIFKRLMLAAGHPEMANNPAMANNEGRVAHEVEIDAALAAWCVRHPASFIIATLEEARVPVGPIYNVADMMADPHFQARGLFEQVEINGKALKIPAIIPKLNKTPGKTDWPGPRLGSHTEEVLGQLGLDAEAIAQLQAQEII</sequence>
<organism evidence="2 3">
    <name type="scientific">Dasania phycosphaerae</name>
    <dbReference type="NCBI Taxonomy" id="2950436"/>
    <lineage>
        <taxon>Bacteria</taxon>
        <taxon>Pseudomonadati</taxon>
        <taxon>Pseudomonadota</taxon>
        <taxon>Gammaproteobacteria</taxon>
        <taxon>Cellvibrionales</taxon>
        <taxon>Spongiibacteraceae</taxon>
        <taxon>Dasania</taxon>
    </lineage>
</organism>
<dbReference type="Pfam" id="PF02515">
    <property type="entry name" value="CoA_transf_3"/>
    <property type="match status" value="1"/>
</dbReference>
<dbReference type="Proteomes" id="UP001069090">
    <property type="component" value="Unassembled WGS sequence"/>
</dbReference>
<dbReference type="GO" id="GO:0016740">
    <property type="term" value="F:transferase activity"/>
    <property type="evidence" value="ECO:0007669"/>
    <property type="project" value="UniProtKB-KW"/>
</dbReference>
<dbReference type="RefSeq" id="WP_258330052.1">
    <property type="nucleotide sequence ID" value="NZ_JAPTGG010000001.1"/>
</dbReference>
<keyword evidence="3" id="KW-1185">Reference proteome</keyword>
<dbReference type="InterPro" id="IPR044855">
    <property type="entry name" value="CoA-Trfase_III_dom3_sf"/>
</dbReference>
<dbReference type="InterPro" id="IPR050509">
    <property type="entry name" value="CoA-transferase_III"/>
</dbReference>
<gene>
    <name evidence="2" type="ORF">O0V09_01750</name>
</gene>
<protein>
    <submittedName>
        <fullName evidence="2">CaiB/BaiF CoA-transferase family protein</fullName>
    </submittedName>
</protein>
<evidence type="ECO:0000256" key="1">
    <source>
        <dbReference type="ARBA" id="ARBA00022679"/>
    </source>
</evidence>
<evidence type="ECO:0000313" key="2">
    <source>
        <dbReference type="EMBL" id="MCZ0863904.1"/>
    </source>
</evidence>
<dbReference type="PANTHER" id="PTHR48228:SF6">
    <property type="entry name" value="L-CARNITINE COA-TRANSFERASE"/>
    <property type="match status" value="1"/>
</dbReference>
<dbReference type="InterPro" id="IPR023606">
    <property type="entry name" value="CoA-Trfase_III_dom_1_sf"/>
</dbReference>
<dbReference type="Gene3D" id="3.30.1540.10">
    <property type="entry name" value="formyl-coa transferase, domain 3"/>
    <property type="match status" value="1"/>
</dbReference>
<proteinExistence type="predicted"/>